<evidence type="ECO:0000256" key="3">
    <source>
        <dbReference type="ARBA" id="ARBA00022692"/>
    </source>
</evidence>
<protein>
    <submittedName>
        <fullName evidence="8">MFS transporter</fullName>
    </submittedName>
</protein>
<dbReference type="RefSeq" id="WP_271635039.1">
    <property type="nucleotide sequence ID" value="NZ_CP094970.1"/>
</dbReference>
<evidence type="ECO:0000256" key="1">
    <source>
        <dbReference type="ARBA" id="ARBA00004651"/>
    </source>
</evidence>
<dbReference type="SUPFAM" id="SSF103473">
    <property type="entry name" value="MFS general substrate transporter"/>
    <property type="match status" value="1"/>
</dbReference>
<dbReference type="PANTHER" id="PTHR43124">
    <property type="entry name" value="PURINE EFFLUX PUMP PBUE"/>
    <property type="match status" value="1"/>
</dbReference>
<dbReference type="Gene3D" id="1.20.1250.20">
    <property type="entry name" value="MFS general substrate transporter like domains"/>
    <property type="match status" value="1"/>
</dbReference>
<evidence type="ECO:0000256" key="4">
    <source>
        <dbReference type="ARBA" id="ARBA00022989"/>
    </source>
</evidence>
<dbReference type="Proteomes" id="UP001164390">
    <property type="component" value="Chromosome"/>
</dbReference>
<feature type="transmembrane region" description="Helical" evidence="6">
    <location>
        <begin position="90"/>
        <end position="111"/>
    </location>
</feature>
<feature type="transmembrane region" description="Helical" evidence="6">
    <location>
        <begin position="192"/>
        <end position="214"/>
    </location>
</feature>
<dbReference type="AlphaFoldDB" id="A0AA46TJT2"/>
<sequence length="371" mass="37099">MGTFAVGTDAFIVAGFLPSIADSLDVSRAAAGQSITVFAIAYAVLSPVIATATNRIPPRTLLTWALVVLAIANVGSALAPSFAVLIATRVLAAAGAAAYTPNAGAVSASLVRPEQRARALAVVVGGLTIATALGVPLGNLAARELGWRTALGAVAGLGLVAAIGVLATTPVLPARPYVALRTRLSVLRNPKVIAVLPLTVLGMGASYTLYAYSVPTLGALDAGGSATMWLLFAYGVGAVVGNFAAGVGTDRWGAGRVLASGYVVMTACLATFALCVVAELHILALTALLMLAWGASSWCQTPPQQHRLIAAAPDATPLVVGLNSSAIYAGIGLGTLLGGATLSHGLGVTATLGAALAALSGAYLVLTARRR</sequence>
<feature type="transmembrane region" description="Helical" evidence="6">
    <location>
        <begin position="226"/>
        <end position="245"/>
    </location>
</feature>
<evidence type="ECO:0000313" key="8">
    <source>
        <dbReference type="EMBL" id="UYM06184.1"/>
    </source>
</evidence>
<comment type="subcellular location">
    <subcellularLocation>
        <location evidence="1">Cell membrane</location>
        <topology evidence="1">Multi-pass membrane protein</topology>
    </subcellularLocation>
</comment>
<dbReference type="PANTHER" id="PTHR43124:SF10">
    <property type="entry name" value="PURINE EFFLUX PUMP PBUE"/>
    <property type="match status" value="1"/>
</dbReference>
<feature type="transmembrane region" description="Helical" evidence="6">
    <location>
        <begin position="320"/>
        <end position="340"/>
    </location>
</feature>
<evidence type="ECO:0000256" key="5">
    <source>
        <dbReference type="ARBA" id="ARBA00023136"/>
    </source>
</evidence>
<gene>
    <name evidence="8" type="ORF">L0C25_03665</name>
</gene>
<feature type="domain" description="Major facilitator superfamily (MFS) profile" evidence="7">
    <location>
        <begin position="1"/>
        <end position="371"/>
    </location>
</feature>
<feature type="transmembrane region" description="Helical" evidence="6">
    <location>
        <begin position="30"/>
        <end position="49"/>
    </location>
</feature>
<keyword evidence="3 6" id="KW-0812">Transmembrane</keyword>
<dbReference type="InterPro" id="IPR036259">
    <property type="entry name" value="MFS_trans_sf"/>
</dbReference>
<keyword evidence="2" id="KW-1003">Cell membrane</keyword>
<evidence type="ECO:0000313" key="9">
    <source>
        <dbReference type="Proteomes" id="UP001164390"/>
    </source>
</evidence>
<feature type="transmembrane region" description="Helical" evidence="6">
    <location>
        <begin position="118"/>
        <end position="138"/>
    </location>
</feature>
<dbReference type="InterPro" id="IPR011701">
    <property type="entry name" value="MFS"/>
</dbReference>
<dbReference type="InterPro" id="IPR020846">
    <property type="entry name" value="MFS_dom"/>
</dbReference>
<evidence type="ECO:0000256" key="2">
    <source>
        <dbReference type="ARBA" id="ARBA00022475"/>
    </source>
</evidence>
<evidence type="ECO:0000259" key="7">
    <source>
        <dbReference type="PROSITE" id="PS50850"/>
    </source>
</evidence>
<keyword evidence="9" id="KW-1185">Reference proteome</keyword>
<reference evidence="8" key="1">
    <citation type="submission" date="2022-01" db="EMBL/GenBank/DDBJ databases">
        <title>Nocardioidaceae gen. sp. A5X3R13.</title>
        <authorList>
            <person name="Lopez Marin M.A."/>
            <person name="Uhlik O."/>
        </authorList>
    </citation>
    <scope>NUCLEOTIDE SEQUENCE</scope>
    <source>
        <strain evidence="8">A5X3R13</strain>
    </source>
</reference>
<dbReference type="Pfam" id="PF07690">
    <property type="entry name" value="MFS_1"/>
    <property type="match status" value="1"/>
</dbReference>
<organism evidence="8 9">
    <name type="scientific">Solicola gregarius</name>
    <dbReference type="NCBI Taxonomy" id="2908642"/>
    <lineage>
        <taxon>Bacteria</taxon>
        <taxon>Bacillati</taxon>
        <taxon>Actinomycetota</taxon>
        <taxon>Actinomycetes</taxon>
        <taxon>Propionibacteriales</taxon>
        <taxon>Nocardioidaceae</taxon>
        <taxon>Solicola</taxon>
    </lineage>
</organism>
<dbReference type="GO" id="GO:0022857">
    <property type="term" value="F:transmembrane transporter activity"/>
    <property type="evidence" value="ECO:0007669"/>
    <property type="project" value="InterPro"/>
</dbReference>
<dbReference type="InterPro" id="IPR050189">
    <property type="entry name" value="MFS_Efflux_Transporters"/>
</dbReference>
<feature type="transmembrane region" description="Helical" evidence="6">
    <location>
        <begin position="150"/>
        <end position="172"/>
    </location>
</feature>
<dbReference type="PROSITE" id="PS50850">
    <property type="entry name" value="MFS"/>
    <property type="match status" value="1"/>
</dbReference>
<dbReference type="KEGG" id="sgrg:L0C25_03665"/>
<proteinExistence type="predicted"/>
<dbReference type="CDD" id="cd17324">
    <property type="entry name" value="MFS_NepI_like"/>
    <property type="match status" value="1"/>
</dbReference>
<evidence type="ECO:0000256" key="6">
    <source>
        <dbReference type="SAM" id="Phobius"/>
    </source>
</evidence>
<dbReference type="EMBL" id="CP094970">
    <property type="protein sequence ID" value="UYM06184.1"/>
    <property type="molecule type" value="Genomic_DNA"/>
</dbReference>
<feature type="transmembrane region" description="Helical" evidence="6">
    <location>
        <begin position="280"/>
        <end position="299"/>
    </location>
</feature>
<feature type="transmembrane region" description="Helical" evidence="6">
    <location>
        <begin position="346"/>
        <end position="366"/>
    </location>
</feature>
<keyword evidence="4 6" id="KW-1133">Transmembrane helix</keyword>
<feature type="transmembrane region" description="Helical" evidence="6">
    <location>
        <begin position="257"/>
        <end position="274"/>
    </location>
</feature>
<keyword evidence="5 6" id="KW-0472">Membrane</keyword>
<dbReference type="GO" id="GO:0005886">
    <property type="term" value="C:plasma membrane"/>
    <property type="evidence" value="ECO:0007669"/>
    <property type="project" value="UniProtKB-SubCell"/>
</dbReference>
<feature type="transmembrane region" description="Helical" evidence="6">
    <location>
        <begin position="61"/>
        <end position="84"/>
    </location>
</feature>
<name>A0AA46TJT2_9ACTN</name>
<accession>A0AA46TJT2</accession>